<evidence type="ECO:0000313" key="2">
    <source>
        <dbReference type="Proteomes" id="UP001223420"/>
    </source>
</evidence>
<dbReference type="EMBL" id="JAUSWL010000015">
    <property type="protein sequence ID" value="MDQ0546611.1"/>
    <property type="molecule type" value="Genomic_DNA"/>
</dbReference>
<dbReference type="AlphaFoldDB" id="A0AAJ1TTE9"/>
<gene>
    <name evidence="1" type="ORF">QO001_005563</name>
</gene>
<accession>A0AAJ1TTE9</accession>
<evidence type="ECO:0000313" key="1">
    <source>
        <dbReference type="EMBL" id="MDQ0546611.1"/>
    </source>
</evidence>
<organism evidence="1 2">
    <name type="scientific">Methylobacterium brachiatum</name>
    <dbReference type="NCBI Taxonomy" id="269660"/>
    <lineage>
        <taxon>Bacteria</taxon>
        <taxon>Pseudomonadati</taxon>
        <taxon>Pseudomonadota</taxon>
        <taxon>Alphaproteobacteria</taxon>
        <taxon>Hyphomicrobiales</taxon>
        <taxon>Methylobacteriaceae</taxon>
        <taxon>Methylobacterium</taxon>
    </lineage>
</organism>
<sequence>MDRAAFTLQDVSAFPVVRMRNGDACTPGYAPAWCREMDALLGRNTPFVLIYEGRQNDEPHDDRVARGLWLKRNKDALAERCRALIIVEPDRDRRAALDAAFPGLVRAFGTPQAACATDEEAVALARQALRATG</sequence>
<protein>
    <submittedName>
        <fullName evidence="1">Uncharacterized protein</fullName>
    </submittedName>
</protein>
<dbReference type="RefSeq" id="WP_230367866.1">
    <property type="nucleotide sequence ID" value="NZ_JAJALK010000016.1"/>
</dbReference>
<comment type="caution">
    <text evidence="1">The sequence shown here is derived from an EMBL/GenBank/DDBJ whole genome shotgun (WGS) entry which is preliminary data.</text>
</comment>
<reference evidence="1" key="1">
    <citation type="submission" date="2023-07" db="EMBL/GenBank/DDBJ databases">
        <title>Genomic Encyclopedia of Type Strains, Phase IV (KMG-IV): sequencing the most valuable type-strain genomes for metagenomic binning, comparative biology and taxonomic classification.</title>
        <authorList>
            <person name="Goeker M."/>
        </authorList>
    </citation>
    <scope>NUCLEOTIDE SEQUENCE</scope>
    <source>
        <strain evidence="1">DSM 19569</strain>
    </source>
</reference>
<dbReference type="Proteomes" id="UP001223420">
    <property type="component" value="Unassembled WGS sequence"/>
</dbReference>
<name>A0AAJ1TTE9_9HYPH</name>
<proteinExistence type="predicted"/>